<comment type="caution">
    <text evidence="1">The sequence shown here is derived from an EMBL/GenBank/DDBJ whole genome shotgun (WGS) entry which is preliminary data.</text>
</comment>
<reference evidence="1 2" key="1">
    <citation type="journal article" date="2019" name="mSystems">
        <title>Life at home and on the roam: Genomic adaptions reflect the dual lifestyle of an intracellular, facultative symbiont.</title>
        <authorList>
            <person name="Burgsdorf I."/>
        </authorList>
    </citation>
    <scope>NUCLEOTIDE SEQUENCE [LARGE SCALE GENOMIC DNA]</scope>
    <source>
        <strain evidence="1">277cV</strain>
    </source>
</reference>
<dbReference type="AlphaFoldDB" id="A0A524RQF3"/>
<dbReference type="PIRSF" id="PIRSF026434">
    <property type="entry name" value="RR_ycf55_prd"/>
    <property type="match status" value="1"/>
</dbReference>
<protein>
    <submittedName>
        <fullName evidence="1">DUF3685 domain-containing protein</fullName>
    </submittedName>
</protein>
<accession>A0A524RQF3</accession>
<sequence>MAKRASPTVTPERSRRALVLFFSAPLQREPLEHCLSEGSFECVDSTGLGSRRPDLVIWSRETGAPAESLLREASLLDQRWYPIPLLALLPAGLGLAQERLEDLPCAGVLQSVKLQPQRFRHAVQVLLDGGRIFDVLRDDPQVQEPSRGFAAFFLRNLEDITRSLAHLRRQLGRGDLGPWSRRLLEGRERELILVRRLLLWLWAPLAMAFGFEERDNLPRRHPAAAASPALAGETVRSTELTLRSRTAEGIWDAISSRLRLATEAQGLEKGEALLALQAFRPQQRQDLLLTLLVELERALLQLRQVPLSPDTIEERWDRIEQTLLQQVLMELTGPYTQLQGGGQALPVRDRLKLPADLPRHARGLLLPLLRTLVSAEPVLVEGALVAPDQPRALFHLELLLSDWLLGMAIVVAEVVIESCSSWPELRRVMLDPEYLPTRNLERLRNQINTRTRLINLFVEPVRIYESRRELLLLGVDGVERRQLLEPRDAELERMGPLQRLVTLALEARDALGPQLRQAVERIGRALVLLLTQVIGRAIGLIGKGILIGLGRSMKS</sequence>
<evidence type="ECO:0000313" key="2">
    <source>
        <dbReference type="Proteomes" id="UP000317990"/>
    </source>
</evidence>
<gene>
    <name evidence="1" type="ORF">ERJ67_03445</name>
</gene>
<proteinExistence type="predicted"/>
<dbReference type="InterPro" id="IPR022552">
    <property type="entry name" value="UPF_Ycf55"/>
</dbReference>
<evidence type="ECO:0000313" key="1">
    <source>
        <dbReference type="EMBL" id="TGG93710.1"/>
    </source>
</evidence>
<dbReference type="InterPro" id="IPR016837">
    <property type="entry name" value="Uncharacterised_Ycf55_cyanobac"/>
</dbReference>
<dbReference type="Proteomes" id="UP000317990">
    <property type="component" value="Unassembled WGS sequence"/>
</dbReference>
<name>A0A524RQF3_9CHRO</name>
<dbReference type="EMBL" id="SRMO01000050">
    <property type="protein sequence ID" value="TGG93710.1"/>
    <property type="molecule type" value="Genomic_DNA"/>
</dbReference>
<dbReference type="Pfam" id="PF12452">
    <property type="entry name" value="DUF3685"/>
    <property type="match status" value="1"/>
</dbReference>
<organism evidence="1 2">
    <name type="scientific">Aphanocapsa feldmannii 277cV</name>
    <dbReference type="NCBI Taxonomy" id="2507553"/>
    <lineage>
        <taxon>Bacteria</taxon>
        <taxon>Bacillati</taxon>
        <taxon>Cyanobacteriota</taxon>
        <taxon>Cyanophyceae</taxon>
        <taxon>Oscillatoriophycideae</taxon>
        <taxon>Chroococcales</taxon>
        <taxon>Microcystaceae</taxon>
        <taxon>Aphanocapsa</taxon>
    </lineage>
</organism>